<accession>A0ABX1DZP1</accession>
<evidence type="ECO:0000313" key="2">
    <source>
        <dbReference type="Proteomes" id="UP000787635"/>
    </source>
</evidence>
<dbReference type="Gene3D" id="2.160.10.10">
    <property type="entry name" value="Hexapeptide repeat proteins"/>
    <property type="match status" value="1"/>
</dbReference>
<dbReference type="GO" id="GO:0016746">
    <property type="term" value="F:acyltransferase activity"/>
    <property type="evidence" value="ECO:0007669"/>
    <property type="project" value="UniProtKB-KW"/>
</dbReference>
<organism evidence="1 2">
    <name type="scientific">Falsiroseomonas selenitidurans</name>
    <dbReference type="NCBI Taxonomy" id="2716335"/>
    <lineage>
        <taxon>Bacteria</taxon>
        <taxon>Pseudomonadati</taxon>
        <taxon>Pseudomonadota</taxon>
        <taxon>Alphaproteobacteria</taxon>
        <taxon>Acetobacterales</taxon>
        <taxon>Roseomonadaceae</taxon>
        <taxon>Falsiroseomonas</taxon>
    </lineage>
</organism>
<gene>
    <name evidence="1" type="ORF">HEQ75_05860</name>
</gene>
<dbReference type="RefSeq" id="WP_168028112.1">
    <property type="nucleotide sequence ID" value="NZ_JAAVNE010000006.1"/>
</dbReference>
<keyword evidence="2" id="KW-1185">Reference proteome</keyword>
<name>A0ABX1DZP1_9PROT</name>
<dbReference type="EMBL" id="JAAVNE010000006">
    <property type="protein sequence ID" value="NKC30379.1"/>
    <property type="molecule type" value="Genomic_DNA"/>
</dbReference>
<dbReference type="InterPro" id="IPR011004">
    <property type="entry name" value="Trimer_LpxA-like_sf"/>
</dbReference>
<dbReference type="SUPFAM" id="SSF51161">
    <property type="entry name" value="Trimeric LpxA-like enzymes"/>
    <property type="match status" value="1"/>
</dbReference>
<evidence type="ECO:0000313" key="1">
    <source>
        <dbReference type="EMBL" id="NKC30379.1"/>
    </source>
</evidence>
<dbReference type="InterPro" id="IPR051159">
    <property type="entry name" value="Hexapeptide_acetyltransf"/>
</dbReference>
<dbReference type="PANTHER" id="PTHR23416">
    <property type="entry name" value="SIALIC ACID SYNTHASE-RELATED"/>
    <property type="match status" value="1"/>
</dbReference>
<reference evidence="1 2" key="1">
    <citation type="submission" date="2020-03" db="EMBL/GenBank/DDBJ databases">
        <title>Roseomonas selenitidurans sp. nov. isolated from urban soil.</title>
        <authorList>
            <person name="Liu H."/>
        </authorList>
    </citation>
    <scope>NUCLEOTIDE SEQUENCE [LARGE SCALE GENOMIC DNA]</scope>
    <source>
        <strain evidence="1 2">BU-1</strain>
    </source>
</reference>
<comment type="caution">
    <text evidence="1">The sequence shown here is derived from an EMBL/GenBank/DDBJ whole genome shotgun (WGS) entry which is preliminary data.</text>
</comment>
<sequence>MPAQPPSTTLHRPRPGSLLPWRPAFMAFGGNQVSGPTLTAFRLRAATLFDHAATGNRVEVGPGFRNRGLSIRMTGHGNLLRIGAGVTWGGVISVYGDGLLVTIGDRCDAKQVTIVARHAGVTVGADSLFATGVEIRSSDIHGIRDRASSDLLNPPAPVHLGRHVWVAGRVFIGKGVTVPDGCVLGAGSVITRPFEEPDCVIAGNPARIIRRGIVWTR</sequence>
<protein>
    <submittedName>
        <fullName evidence="1">Acyltransferase</fullName>
    </submittedName>
</protein>
<keyword evidence="1" id="KW-0808">Transferase</keyword>
<dbReference type="PANTHER" id="PTHR23416:SF78">
    <property type="entry name" value="LIPOPOLYSACCHARIDE BIOSYNTHESIS O-ACETYL TRANSFERASE WBBJ-RELATED"/>
    <property type="match status" value="1"/>
</dbReference>
<dbReference type="CDD" id="cd04647">
    <property type="entry name" value="LbH_MAT_like"/>
    <property type="match status" value="1"/>
</dbReference>
<keyword evidence="1" id="KW-0012">Acyltransferase</keyword>
<proteinExistence type="predicted"/>
<dbReference type="Proteomes" id="UP000787635">
    <property type="component" value="Unassembled WGS sequence"/>
</dbReference>